<comment type="caution">
    <text evidence="3">The sequence shown here is derived from an EMBL/GenBank/DDBJ whole genome shotgun (WGS) entry which is preliminary data.</text>
</comment>
<evidence type="ECO:0000313" key="4">
    <source>
        <dbReference type="Proteomes" id="UP000253551"/>
    </source>
</evidence>
<reference evidence="3 4" key="1">
    <citation type="journal article" date="2018" name="G3 (Bethesda)">
        <title>Phylogenetic and Phylogenomic Definition of Rhizopus Species.</title>
        <authorList>
            <person name="Gryganskyi A.P."/>
            <person name="Golan J."/>
            <person name="Dolatabadi S."/>
            <person name="Mondo S."/>
            <person name="Robb S."/>
            <person name="Idnurm A."/>
            <person name="Muszewska A."/>
            <person name="Steczkiewicz K."/>
            <person name="Masonjones S."/>
            <person name="Liao H.L."/>
            <person name="Gajdeczka M.T."/>
            <person name="Anike F."/>
            <person name="Vuek A."/>
            <person name="Anishchenko I.M."/>
            <person name="Voigt K."/>
            <person name="de Hoog G.S."/>
            <person name="Smith M.E."/>
            <person name="Heitman J."/>
            <person name="Vilgalys R."/>
            <person name="Stajich J.E."/>
        </authorList>
    </citation>
    <scope>NUCLEOTIDE SEQUENCE [LARGE SCALE GENOMIC DNA]</scope>
    <source>
        <strain evidence="3 4">LSU 92-RS-03</strain>
    </source>
</reference>
<keyword evidence="4" id="KW-1185">Reference proteome</keyword>
<dbReference type="OrthoDB" id="2250025at2759"/>
<feature type="transmembrane region" description="Helical" evidence="2">
    <location>
        <begin position="103"/>
        <end position="121"/>
    </location>
</feature>
<protein>
    <submittedName>
        <fullName evidence="3">Uncharacterized protein</fullName>
    </submittedName>
</protein>
<keyword evidence="2" id="KW-0472">Membrane</keyword>
<dbReference type="Proteomes" id="UP000253551">
    <property type="component" value="Unassembled WGS sequence"/>
</dbReference>
<evidence type="ECO:0000313" key="3">
    <source>
        <dbReference type="EMBL" id="RCH97156.1"/>
    </source>
</evidence>
<organism evidence="3 4">
    <name type="scientific">Rhizopus stolonifer</name>
    <name type="common">Rhizopus nigricans</name>
    <dbReference type="NCBI Taxonomy" id="4846"/>
    <lineage>
        <taxon>Eukaryota</taxon>
        <taxon>Fungi</taxon>
        <taxon>Fungi incertae sedis</taxon>
        <taxon>Mucoromycota</taxon>
        <taxon>Mucoromycotina</taxon>
        <taxon>Mucoromycetes</taxon>
        <taxon>Mucorales</taxon>
        <taxon>Mucorineae</taxon>
        <taxon>Rhizopodaceae</taxon>
        <taxon>Rhizopus</taxon>
    </lineage>
</organism>
<feature type="region of interest" description="Disordered" evidence="1">
    <location>
        <begin position="1"/>
        <end position="30"/>
    </location>
</feature>
<accession>A0A367K4T1</accession>
<keyword evidence="2" id="KW-0812">Transmembrane</keyword>
<keyword evidence="2" id="KW-1133">Transmembrane helix</keyword>
<proteinExistence type="predicted"/>
<gene>
    <name evidence="3" type="ORF">CU098_009691</name>
</gene>
<evidence type="ECO:0000256" key="1">
    <source>
        <dbReference type="SAM" id="MobiDB-lite"/>
    </source>
</evidence>
<feature type="region of interest" description="Disordered" evidence="1">
    <location>
        <begin position="46"/>
        <end position="82"/>
    </location>
</feature>
<dbReference type="EMBL" id="PJQM01002216">
    <property type="protein sequence ID" value="RCH97156.1"/>
    <property type="molecule type" value="Genomic_DNA"/>
</dbReference>
<dbReference type="AlphaFoldDB" id="A0A367K4T1"/>
<name>A0A367K4T1_RHIST</name>
<sequence>MEQDEIDPVLEIGQRTSRRHRHLPTSVTSAVPTRSLKGYKHTPLLKMSYRPVEKGEQEGKATGYQKHTTDTYQRRRKHQDKLKERTKRLIATDTAIKNNTKKYTIWCISTLWILFLCYRIVTSMQKENYEQLSVVHFITNIIKSRLGGT</sequence>
<evidence type="ECO:0000256" key="2">
    <source>
        <dbReference type="SAM" id="Phobius"/>
    </source>
</evidence>